<gene>
    <name evidence="2" type="ORF">ERS852397_01907</name>
</gene>
<dbReference type="RefSeq" id="WP_055278966.1">
    <property type="nucleotide sequence ID" value="NZ_CABIXA010000008.1"/>
</dbReference>
<organism evidence="2 3">
    <name type="scientific">Bacteroides finegoldii</name>
    <dbReference type="NCBI Taxonomy" id="338188"/>
    <lineage>
        <taxon>Bacteria</taxon>
        <taxon>Pseudomonadati</taxon>
        <taxon>Bacteroidota</taxon>
        <taxon>Bacteroidia</taxon>
        <taxon>Bacteroidales</taxon>
        <taxon>Bacteroidaceae</taxon>
        <taxon>Bacteroides</taxon>
    </lineage>
</organism>
<sequence length="623" mass="72441">MEIEQIKLNGDERLIDALKSKGYTDIPSNVILDKTLTGIGATYAELHSCRNSIIIEPNVPVIVGKTAKNGDWVAVYSNTTVAQIKKYLKRTDVKYKKILTTPEGFKKVRKAADKSYSLIQETYFCLFDECEKLTQDCDYRASILQPVYDFFDFKEKAFVSATPLEVSHPAFEGQGFKKLEIVPQYDYRKDLHLIVTSSYERTVREEFQRLKDSSCVCIFLNSVTGINELVNSLHLEGESRIFCSEEGVGKLKDAGFTNAVSSIDYPLAKYNFFTSRFYSAVDIELNVKPDILILTNLNNAVYTTVDPYTEAIQIQGRFRRMFEDKQTFNSLTHITNTHDLGALSCEELDRQIEEYKTTYQSLIERYDKTTNSARKTSLKQQLKQICKDYLLDERLNIDYFGIDNKYNEERVKSYYQSGEKLYAAYEATKFFRVNYEERQEIIGEDDIFRIKKAPNEKERIRIFATKLIQLNEQCKENPSIDKQFFLKLLHDSCDFADLIIEAYEVIPFDLKKQAVWNCCNKKKLEIALRDQKNENKRFSPEVLRDIESSFRPYIGDNIAKEETKKMFTDIYSRHYILHNETGITAKVNQQTICEYFEATPQNKKKPNEWKIKCMLPQYAALVS</sequence>
<evidence type="ECO:0000313" key="2">
    <source>
        <dbReference type="EMBL" id="CUO37473.1"/>
    </source>
</evidence>
<reference evidence="2 3" key="1">
    <citation type="submission" date="2015-09" db="EMBL/GenBank/DDBJ databases">
        <authorList>
            <consortium name="Pathogen Informatics"/>
        </authorList>
    </citation>
    <scope>NUCLEOTIDE SEQUENCE [LARGE SCALE GENOMIC DNA]</scope>
    <source>
        <strain evidence="2 3">2789STDY5608840</strain>
    </source>
</reference>
<feature type="coiled-coil region" evidence="1">
    <location>
        <begin position="345"/>
        <end position="372"/>
    </location>
</feature>
<protein>
    <submittedName>
        <fullName evidence="2">Uncharacterized protein</fullName>
    </submittedName>
</protein>
<proteinExistence type="predicted"/>
<evidence type="ECO:0000256" key="1">
    <source>
        <dbReference type="SAM" id="Coils"/>
    </source>
</evidence>
<accession>A0A174EIA2</accession>
<evidence type="ECO:0000313" key="3">
    <source>
        <dbReference type="Proteomes" id="UP000095517"/>
    </source>
</evidence>
<dbReference type="EMBL" id="CYZH01000008">
    <property type="protein sequence ID" value="CUO37473.1"/>
    <property type="molecule type" value="Genomic_DNA"/>
</dbReference>
<name>A0A174EIA2_9BACE</name>
<dbReference type="AlphaFoldDB" id="A0A174EIA2"/>
<dbReference type="Proteomes" id="UP000095517">
    <property type="component" value="Unassembled WGS sequence"/>
</dbReference>
<keyword evidence="1" id="KW-0175">Coiled coil</keyword>